<evidence type="ECO:0000313" key="3">
    <source>
        <dbReference type="Proteomes" id="UP000584374"/>
    </source>
</evidence>
<dbReference type="Proteomes" id="UP000584374">
    <property type="component" value="Unassembled WGS sequence"/>
</dbReference>
<organism evidence="2 3">
    <name type="scientific">Saccharopolyspora phatthalungensis</name>
    <dbReference type="NCBI Taxonomy" id="664693"/>
    <lineage>
        <taxon>Bacteria</taxon>
        <taxon>Bacillati</taxon>
        <taxon>Actinomycetota</taxon>
        <taxon>Actinomycetes</taxon>
        <taxon>Pseudonocardiales</taxon>
        <taxon>Pseudonocardiaceae</taxon>
        <taxon>Saccharopolyspora</taxon>
    </lineage>
</organism>
<keyword evidence="1" id="KW-0812">Transmembrane</keyword>
<gene>
    <name evidence="2" type="ORF">BJ970_001682</name>
</gene>
<dbReference type="EMBL" id="JACHIW010000001">
    <property type="protein sequence ID" value="MBB5154148.1"/>
    <property type="molecule type" value="Genomic_DNA"/>
</dbReference>
<keyword evidence="1" id="KW-0472">Membrane</keyword>
<sequence>MIGVFWVLWISVAALVVLAALGVMPLRGGTGQHAHAGPGTYSVWQLRENATRQMEIAAEPEIIVWPTEDPDRGRHHIRNIDRLCHRLAVAILEHGAVRSPMPIDVCPPRL</sequence>
<keyword evidence="1" id="KW-1133">Transmembrane helix</keyword>
<name>A0A840Q5Z6_9PSEU</name>
<accession>A0A840Q5Z6</accession>
<evidence type="ECO:0000256" key="1">
    <source>
        <dbReference type="SAM" id="Phobius"/>
    </source>
</evidence>
<dbReference type="RefSeq" id="WP_184725619.1">
    <property type="nucleotide sequence ID" value="NZ_JACHIW010000001.1"/>
</dbReference>
<dbReference type="AlphaFoldDB" id="A0A840Q5Z6"/>
<evidence type="ECO:0000313" key="2">
    <source>
        <dbReference type="EMBL" id="MBB5154148.1"/>
    </source>
</evidence>
<reference evidence="2 3" key="1">
    <citation type="submission" date="2020-08" db="EMBL/GenBank/DDBJ databases">
        <title>Sequencing the genomes of 1000 actinobacteria strains.</title>
        <authorList>
            <person name="Klenk H.-P."/>
        </authorList>
    </citation>
    <scope>NUCLEOTIDE SEQUENCE [LARGE SCALE GENOMIC DNA]</scope>
    <source>
        <strain evidence="2 3">DSM 45584</strain>
    </source>
</reference>
<protein>
    <submittedName>
        <fullName evidence="2">Uncharacterized protein</fullName>
    </submittedName>
</protein>
<feature type="transmembrane region" description="Helical" evidence="1">
    <location>
        <begin position="6"/>
        <end position="26"/>
    </location>
</feature>
<comment type="caution">
    <text evidence="2">The sequence shown here is derived from an EMBL/GenBank/DDBJ whole genome shotgun (WGS) entry which is preliminary data.</text>
</comment>
<keyword evidence="3" id="KW-1185">Reference proteome</keyword>
<proteinExistence type="predicted"/>